<feature type="region of interest" description="Disordered" evidence="1">
    <location>
        <begin position="1"/>
        <end position="22"/>
    </location>
</feature>
<name>A0ABX1EZ70_9PROT</name>
<proteinExistence type="predicted"/>
<dbReference type="Proteomes" id="UP000765160">
    <property type="component" value="Unassembled WGS sequence"/>
</dbReference>
<gene>
    <name evidence="2" type="ORF">HB662_11200</name>
</gene>
<reference evidence="2 3" key="1">
    <citation type="submission" date="2020-03" db="EMBL/GenBank/DDBJ databases">
        <title>Roseomonas selenitidurans sp. nov. isolated from soil.</title>
        <authorList>
            <person name="Liu H."/>
        </authorList>
    </citation>
    <scope>NUCLEOTIDE SEQUENCE [LARGE SCALE GENOMIC DNA]</scope>
    <source>
        <strain evidence="2 3">JCM 15073</strain>
    </source>
</reference>
<dbReference type="RefSeq" id="WP_168049791.1">
    <property type="nucleotide sequence ID" value="NZ_JAATJR010000003.1"/>
</dbReference>
<keyword evidence="3" id="KW-1185">Reference proteome</keyword>
<protein>
    <submittedName>
        <fullName evidence="2">Uncharacterized protein</fullName>
    </submittedName>
</protein>
<sequence length="77" mass="8437">MTTILRTIPRRGRSAAPPPTAQLRDLRARAELRAIRAAPERILAWLVLRAEGAPPGVTLDRSWTAVAAEIGLTRETL</sequence>
<accession>A0ABX1EZ70</accession>
<dbReference type="EMBL" id="JAAVTX010000003">
    <property type="protein sequence ID" value="NKE45344.1"/>
    <property type="molecule type" value="Genomic_DNA"/>
</dbReference>
<evidence type="ECO:0000313" key="3">
    <source>
        <dbReference type="Proteomes" id="UP000765160"/>
    </source>
</evidence>
<organism evidence="2 3">
    <name type="scientific">Falsiroseomonas frigidaquae</name>
    <dbReference type="NCBI Taxonomy" id="487318"/>
    <lineage>
        <taxon>Bacteria</taxon>
        <taxon>Pseudomonadati</taxon>
        <taxon>Pseudomonadota</taxon>
        <taxon>Alphaproteobacteria</taxon>
        <taxon>Acetobacterales</taxon>
        <taxon>Roseomonadaceae</taxon>
        <taxon>Falsiroseomonas</taxon>
    </lineage>
</organism>
<evidence type="ECO:0000313" key="2">
    <source>
        <dbReference type="EMBL" id="NKE45344.1"/>
    </source>
</evidence>
<comment type="caution">
    <text evidence="2">The sequence shown here is derived from an EMBL/GenBank/DDBJ whole genome shotgun (WGS) entry which is preliminary data.</text>
</comment>
<evidence type="ECO:0000256" key="1">
    <source>
        <dbReference type="SAM" id="MobiDB-lite"/>
    </source>
</evidence>